<feature type="chain" id="PRO_5004747015" evidence="9">
    <location>
        <begin position="26"/>
        <end position="386"/>
    </location>
</feature>
<dbReference type="Gene3D" id="3.10.350.10">
    <property type="entry name" value="LysM domain"/>
    <property type="match status" value="3"/>
</dbReference>
<keyword evidence="2" id="KW-0645">Protease</keyword>
<dbReference type="Gene3D" id="3.90.1720.10">
    <property type="entry name" value="endopeptidase domain like (from Nostoc punctiforme)"/>
    <property type="match status" value="1"/>
</dbReference>
<dbReference type="AlphaFoldDB" id="V6IWW0"/>
<comment type="caution">
    <text evidence="12">The sequence shown here is derived from an EMBL/GenBank/DDBJ whole genome shotgun (WGS) entry which is preliminary data.</text>
</comment>
<feature type="domain" description="LysM" evidence="10">
    <location>
        <begin position="190"/>
        <end position="233"/>
    </location>
</feature>
<dbReference type="PANTHER" id="PTHR33734:SF22">
    <property type="entry name" value="MEMBRANE-BOUND LYTIC MUREIN TRANSGLYCOSYLASE D"/>
    <property type="match status" value="1"/>
</dbReference>
<evidence type="ECO:0000259" key="11">
    <source>
        <dbReference type="PROSITE" id="PS51935"/>
    </source>
</evidence>
<feature type="domain" description="NlpC/P60" evidence="11">
    <location>
        <begin position="25"/>
        <end position="155"/>
    </location>
</feature>
<dbReference type="InterPro" id="IPR036779">
    <property type="entry name" value="LysM_dom_sf"/>
</dbReference>
<feature type="compositionally biased region" description="Low complexity" evidence="8">
    <location>
        <begin position="236"/>
        <end position="265"/>
    </location>
</feature>
<dbReference type="GO" id="GO:0006508">
    <property type="term" value="P:proteolysis"/>
    <property type="evidence" value="ECO:0007669"/>
    <property type="project" value="UniProtKB-KW"/>
</dbReference>
<dbReference type="SUPFAM" id="SSF54001">
    <property type="entry name" value="Cysteine proteinases"/>
    <property type="match status" value="1"/>
</dbReference>
<dbReference type="PATRIC" id="fig|1395513.3.peg.1840"/>
<dbReference type="RefSeq" id="WP_023510084.1">
    <property type="nucleotide sequence ID" value="NZ_AWTC01000008.1"/>
</dbReference>
<dbReference type="PROSITE" id="PS51782">
    <property type="entry name" value="LYSM"/>
    <property type="match status" value="3"/>
</dbReference>
<dbReference type="SUPFAM" id="SSF54106">
    <property type="entry name" value="LysM domain"/>
    <property type="match status" value="3"/>
</dbReference>
<dbReference type="PANTHER" id="PTHR33734">
    <property type="entry name" value="LYSM DOMAIN-CONTAINING GPI-ANCHORED PROTEIN 2"/>
    <property type="match status" value="1"/>
</dbReference>
<feature type="compositionally biased region" description="Low complexity" evidence="8">
    <location>
        <begin position="173"/>
        <end position="189"/>
    </location>
</feature>
<sequence length="386" mass="40345">MKKIIVPAAIVGGLVFSATGQQALAASGQDVVNQALAYQGKPYAYGAPSFSESVFDCSSFTQLMYSKVMNVSLPRSSAEQANVGIQVSKDQLQPGDLLFFDTTGDGGIHHVGIYIGNGQMISSEITVGVHIANVFSGGGSQTYWEPRFKTARRIVETGSSVTAPVQENKTPEQAQPAQSSQPSGANSSAKTYTVKSGDSLWAIGNRNGLSVSKLKSLNGLKSYTIYPGQVLKLSGESTASPSSAPKTEPAEPSAPSSAPSSQQTSGSVYTVKSGDSLWAIANKNGMSVSALKSANSLKSDVIYPGQTLKLSASAAPSTNQVTQTSYSVAANQSSKSEGAYQVKKGDSLWEIATLHGVTVNKIMKANNLSSTLIYPGQHLLIPGKYI</sequence>
<dbReference type="GO" id="GO:0071555">
    <property type="term" value="P:cell wall organization"/>
    <property type="evidence" value="ECO:0007669"/>
    <property type="project" value="UniProtKB-KW"/>
</dbReference>
<feature type="compositionally biased region" description="Polar residues" evidence="8">
    <location>
        <begin position="159"/>
        <end position="172"/>
    </location>
</feature>
<dbReference type="eggNOG" id="COG0791">
    <property type="taxonomic scope" value="Bacteria"/>
</dbReference>
<accession>V6IWW0</accession>
<evidence type="ECO:0000256" key="9">
    <source>
        <dbReference type="SAM" id="SignalP"/>
    </source>
</evidence>
<dbReference type="PROSITE" id="PS51935">
    <property type="entry name" value="NLPC_P60"/>
    <property type="match status" value="1"/>
</dbReference>
<reference evidence="12 13" key="1">
    <citation type="journal article" date="2013" name="Genome Announc.">
        <title>Genome Sequence of Sporolactobacillus laevolacticus DSM442, an Efficient Polymer-Grade D-Lactate Producer from Agricultural Waste Cottonseed as a Nitrogen Source.</title>
        <authorList>
            <person name="Wang H."/>
            <person name="Wang L."/>
            <person name="Ju J."/>
            <person name="Yu B."/>
            <person name="Ma Y."/>
        </authorList>
    </citation>
    <scope>NUCLEOTIDE SEQUENCE [LARGE SCALE GENOMIC DNA]</scope>
    <source>
        <strain evidence="12 13">DSM 442</strain>
    </source>
</reference>
<evidence type="ECO:0000256" key="5">
    <source>
        <dbReference type="ARBA" id="ARBA00022801"/>
    </source>
</evidence>
<feature type="region of interest" description="Disordered" evidence="8">
    <location>
        <begin position="235"/>
        <end position="268"/>
    </location>
</feature>
<organism evidence="12 13">
    <name type="scientific">Sporolactobacillus laevolacticus DSM 442</name>
    <dbReference type="NCBI Taxonomy" id="1395513"/>
    <lineage>
        <taxon>Bacteria</taxon>
        <taxon>Bacillati</taxon>
        <taxon>Bacillota</taxon>
        <taxon>Bacilli</taxon>
        <taxon>Bacillales</taxon>
        <taxon>Sporolactobacillaceae</taxon>
        <taxon>Sporolactobacillus</taxon>
    </lineage>
</organism>
<keyword evidence="7" id="KW-0961">Cell wall biogenesis/degradation</keyword>
<keyword evidence="5" id="KW-0378">Hydrolase</keyword>
<gene>
    <name evidence="12" type="ORF">P343_09125</name>
</gene>
<keyword evidence="3 9" id="KW-0732">Signal</keyword>
<evidence type="ECO:0000256" key="3">
    <source>
        <dbReference type="ARBA" id="ARBA00022729"/>
    </source>
</evidence>
<evidence type="ECO:0000313" key="12">
    <source>
        <dbReference type="EMBL" id="EST11818.1"/>
    </source>
</evidence>
<dbReference type="STRING" id="1395513.P343_09125"/>
<feature type="domain" description="LysM" evidence="10">
    <location>
        <begin position="267"/>
        <end position="310"/>
    </location>
</feature>
<dbReference type="InterPro" id="IPR038765">
    <property type="entry name" value="Papain-like_cys_pep_sf"/>
</dbReference>
<dbReference type="InterPro" id="IPR000064">
    <property type="entry name" value="NLP_P60_dom"/>
</dbReference>
<dbReference type="OrthoDB" id="9813368at2"/>
<evidence type="ECO:0000256" key="8">
    <source>
        <dbReference type="SAM" id="MobiDB-lite"/>
    </source>
</evidence>
<comment type="similarity">
    <text evidence="1">Belongs to the peptidase C40 family.</text>
</comment>
<dbReference type="Proteomes" id="UP000018296">
    <property type="component" value="Unassembled WGS sequence"/>
</dbReference>
<dbReference type="Pfam" id="PF01476">
    <property type="entry name" value="LysM"/>
    <property type="match status" value="3"/>
</dbReference>
<feature type="region of interest" description="Disordered" evidence="8">
    <location>
        <begin position="159"/>
        <end position="191"/>
    </location>
</feature>
<dbReference type="SMART" id="SM00257">
    <property type="entry name" value="LysM"/>
    <property type="match status" value="3"/>
</dbReference>
<evidence type="ECO:0000256" key="1">
    <source>
        <dbReference type="ARBA" id="ARBA00007074"/>
    </source>
</evidence>
<dbReference type="eggNOG" id="COG1388">
    <property type="taxonomic scope" value="Bacteria"/>
</dbReference>
<keyword evidence="4" id="KW-0677">Repeat</keyword>
<dbReference type="Pfam" id="PF00877">
    <property type="entry name" value="NLPC_P60"/>
    <property type="match status" value="1"/>
</dbReference>
<dbReference type="CDD" id="cd00118">
    <property type="entry name" value="LysM"/>
    <property type="match status" value="3"/>
</dbReference>
<proteinExistence type="inferred from homology"/>
<dbReference type="GO" id="GO:0008932">
    <property type="term" value="F:lytic endotransglycosylase activity"/>
    <property type="evidence" value="ECO:0007669"/>
    <property type="project" value="TreeGrafter"/>
</dbReference>
<keyword evidence="13" id="KW-1185">Reference proteome</keyword>
<dbReference type="EMBL" id="AWTC01000008">
    <property type="protein sequence ID" value="EST11818.1"/>
    <property type="molecule type" value="Genomic_DNA"/>
</dbReference>
<evidence type="ECO:0000256" key="6">
    <source>
        <dbReference type="ARBA" id="ARBA00022807"/>
    </source>
</evidence>
<feature type="domain" description="LysM" evidence="10">
    <location>
        <begin position="338"/>
        <end position="381"/>
    </location>
</feature>
<name>V6IWW0_9BACL</name>
<feature type="signal peptide" evidence="9">
    <location>
        <begin position="1"/>
        <end position="25"/>
    </location>
</feature>
<evidence type="ECO:0000259" key="10">
    <source>
        <dbReference type="PROSITE" id="PS51782"/>
    </source>
</evidence>
<protein>
    <submittedName>
        <fullName evidence="12">Autolysin</fullName>
    </submittedName>
</protein>
<evidence type="ECO:0000256" key="2">
    <source>
        <dbReference type="ARBA" id="ARBA00022670"/>
    </source>
</evidence>
<dbReference type="GO" id="GO:0008234">
    <property type="term" value="F:cysteine-type peptidase activity"/>
    <property type="evidence" value="ECO:0007669"/>
    <property type="project" value="UniProtKB-KW"/>
</dbReference>
<evidence type="ECO:0000313" key="13">
    <source>
        <dbReference type="Proteomes" id="UP000018296"/>
    </source>
</evidence>
<dbReference type="InterPro" id="IPR018392">
    <property type="entry name" value="LysM"/>
</dbReference>
<evidence type="ECO:0000256" key="4">
    <source>
        <dbReference type="ARBA" id="ARBA00022737"/>
    </source>
</evidence>
<evidence type="ECO:0000256" key="7">
    <source>
        <dbReference type="ARBA" id="ARBA00023316"/>
    </source>
</evidence>
<keyword evidence="6" id="KW-0788">Thiol protease</keyword>